<feature type="transmembrane region" description="Helical" evidence="1">
    <location>
        <begin position="152"/>
        <end position="173"/>
    </location>
</feature>
<gene>
    <name evidence="2" type="ORF">Aco04nite_86180</name>
</gene>
<keyword evidence="1" id="KW-0472">Membrane</keyword>
<dbReference type="PANTHER" id="PTHR40761">
    <property type="entry name" value="CONSERVED INTEGRAL MEMBRANE ALANINE VALINE AND LEUCINE RICH PROTEIN-RELATED"/>
    <property type="match status" value="1"/>
</dbReference>
<feature type="transmembrane region" description="Helical" evidence="1">
    <location>
        <begin position="122"/>
        <end position="145"/>
    </location>
</feature>
<feature type="transmembrane region" description="Helical" evidence="1">
    <location>
        <begin position="93"/>
        <end position="110"/>
    </location>
</feature>
<evidence type="ECO:0000313" key="3">
    <source>
        <dbReference type="Proteomes" id="UP000680865"/>
    </source>
</evidence>
<evidence type="ECO:0000313" key="2">
    <source>
        <dbReference type="EMBL" id="GIM83366.1"/>
    </source>
</evidence>
<accession>A0A919W070</accession>
<dbReference type="RefSeq" id="WP_213002959.1">
    <property type="nucleotide sequence ID" value="NZ_BAAATW010000002.1"/>
</dbReference>
<keyword evidence="1" id="KW-1133">Transmembrane helix</keyword>
<comment type="caution">
    <text evidence="2">The sequence shown here is derived from an EMBL/GenBank/DDBJ whole genome shotgun (WGS) entry which is preliminary data.</text>
</comment>
<sequence>MNLLLAVAAAAAYAAGSVLQASAARRFGTLGALAVSPMYLAGLAADAIAWVLSLAALRGLPVYVVQAVLAGSLALTVLLAAAVQRAMPRLRDLGAVAVLVAALAVLAFCGREQPAPVLSGGAQWSLAVAGFAVAAAAGLAVLLAGRTDRRGLVLAVLAGLAFSMTALAGRAVTVRDPLPLTLAEPLLWVVVASGVAGTAAYAAALRRGTVAPVTALLWAVEVIVPAAVAIPLLGDEIRAGGVPAAVLALVAVVAATAVLAGATPE</sequence>
<evidence type="ECO:0000256" key="1">
    <source>
        <dbReference type="SAM" id="Phobius"/>
    </source>
</evidence>
<feature type="transmembrane region" description="Helical" evidence="1">
    <location>
        <begin position="215"/>
        <end position="234"/>
    </location>
</feature>
<dbReference type="Proteomes" id="UP000680865">
    <property type="component" value="Unassembled WGS sequence"/>
</dbReference>
<keyword evidence="3" id="KW-1185">Reference proteome</keyword>
<dbReference type="PANTHER" id="PTHR40761:SF1">
    <property type="entry name" value="CONSERVED INTEGRAL MEMBRANE ALANINE VALINE AND LEUCINE RICH PROTEIN-RELATED"/>
    <property type="match status" value="1"/>
</dbReference>
<feature type="transmembrane region" description="Helical" evidence="1">
    <location>
        <begin position="185"/>
        <end position="203"/>
    </location>
</feature>
<feature type="transmembrane region" description="Helical" evidence="1">
    <location>
        <begin position="240"/>
        <end position="262"/>
    </location>
</feature>
<dbReference type="EMBL" id="BOQP01000055">
    <property type="protein sequence ID" value="GIM83366.1"/>
    <property type="molecule type" value="Genomic_DNA"/>
</dbReference>
<reference evidence="2" key="1">
    <citation type="submission" date="2021-03" db="EMBL/GenBank/DDBJ databases">
        <title>Whole genome shotgun sequence of Actinoplanes consettensis NBRC 14913.</title>
        <authorList>
            <person name="Komaki H."/>
            <person name="Tamura T."/>
        </authorList>
    </citation>
    <scope>NUCLEOTIDE SEQUENCE</scope>
    <source>
        <strain evidence="2">NBRC 14913</strain>
    </source>
</reference>
<protein>
    <recommendedName>
        <fullName evidence="4">Integral membrane protein</fullName>
    </recommendedName>
</protein>
<dbReference type="AlphaFoldDB" id="A0A919W070"/>
<name>A0A919W070_9ACTN</name>
<evidence type="ECO:0008006" key="4">
    <source>
        <dbReference type="Google" id="ProtNLM"/>
    </source>
</evidence>
<feature type="transmembrane region" description="Helical" evidence="1">
    <location>
        <begin position="60"/>
        <end position="81"/>
    </location>
</feature>
<keyword evidence="1" id="KW-0812">Transmembrane</keyword>
<organism evidence="2 3">
    <name type="scientific">Winogradskya consettensis</name>
    <dbReference type="NCBI Taxonomy" id="113560"/>
    <lineage>
        <taxon>Bacteria</taxon>
        <taxon>Bacillati</taxon>
        <taxon>Actinomycetota</taxon>
        <taxon>Actinomycetes</taxon>
        <taxon>Micromonosporales</taxon>
        <taxon>Micromonosporaceae</taxon>
        <taxon>Winogradskya</taxon>
    </lineage>
</organism>
<proteinExistence type="predicted"/>